<dbReference type="Pfam" id="PF17210">
    <property type="entry name" value="SdrD_B"/>
    <property type="match status" value="1"/>
</dbReference>
<evidence type="ECO:0000313" key="7">
    <source>
        <dbReference type="Proteomes" id="UP000199331"/>
    </source>
</evidence>
<feature type="domain" description="SD-repeat containing protein B" evidence="5">
    <location>
        <begin position="1245"/>
        <end position="1290"/>
    </location>
</feature>
<dbReference type="RefSeq" id="WP_143089618.1">
    <property type="nucleotide sequence ID" value="NZ_FOWZ01000003.1"/>
</dbReference>
<feature type="region of interest" description="Disordered" evidence="4">
    <location>
        <begin position="331"/>
        <end position="400"/>
    </location>
</feature>
<evidence type="ECO:0000313" key="6">
    <source>
        <dbReference type="EMBL" id="SFP20864.1"/>
    </source>
</evidence>
<evidence type="ECO:0000256" key="1">
    <source>
        <dbReference type="ARBA" id="ARBA00004613"/>
    </source>
</evidence>
<sequence length="1334" mass="140389">MNRRVIVGGAGTACLITAAVSFGLWPGPDQQRTKLPQPKKQNADAAGSSVSLRKPLPTPTFDPAASKTPKSVPPRSSLLGSASTLPSVASSPEAKGGGAPKASVPSGATQLTELTLPGPIERYQPLVPPAAEQSLAETQASSPNEASDDHLTARVVSVGTATVDEPSGSAKSFAASEPEQKLLGSRNRSVIEIQAAPLELTTSLAPLTLEPLPEFEPATAILAQQGGIGEIANPAANNLAAPPSTEMPQPTGDSFAALTKPQAAGGEVVGEEGLIIGSDALAPPSPDQTGAAAAISNQAAEDYLSIAPLQEPQAQSLSNAPASAAAPETFAAPGTTASDTGPDAAQLSPRPQPSGQTLATGIQAGPPTLPASDPEKLERVASEKGQSTPRPQPTGLSADNVASYAPLTAALVKRPAAKAGSAQGMPGIPEPTATSPVLDGGTAATDNAFASAPGLAGNLGDDGPLISYQDELILEVRVNNAKESDTIIGYGTRSGLYLPLGSIARILDLAITVTDDGRYAHGWILSEDRTLTIDLREGTIVAGDKTIETEGLLAADFDGEMFLRLDQFERLFPLEVEPDLRTQTIHITTLERFPFEERSAREARRARLEARQDNPQAKAFERVDLAYEPISFPTADIELRAVSDRTFGTRAEADVFLAGDLAFLTAESYLSGDTVNGLTASLFKVGRVDPDADLLGPLEATSFSVGDINSTTMPLGLRSVAGRGFTVTNAPSDVGSVFDQIDLRGILPAGYEVELYRNDILIGSTSEASNGQYEFLQVPVDFGLNVFRLVFFGPQGQRSEKVERITVGDGRLAKGKLVYSLDAAQRDRNLFGVKPPNFFEPRDYGAWRTSGQLSYGLTSDITTILGGAWFEREGEERWLGTAGIRTGFDGVAVRADAGIADGGAFAISGGLGGRFGRSAITINHTEYSGEFPDETVALGTEFLRRATEVDFNTTIGLGGEKANLSIPVSARFRTYETVDGRNTLAAGVRASTRAAGLLVSNSMEYSRISGAGLETNNQLFGSFDLATLGRSKTRGRLSLGYSVLPDADLISTSVQVDHALDERTSLRGQAGYVFEEAKPFFGASGIRDFDEFTLALDANYSFVDKSYFVGLRLGFSLGRDPLRGGLFLAKPGMASSGGATLRAFRDRDGDGVYGPVDETIKGIDFVAYNQTGTSDSEGVARLIGLGTGQRVGIQVDSSTLPDINLAPAMKGIDVVPRSGRLHAIDYPIVTLSEIEGTARFVDGGTGKGVSGVRLRLLDTEGNVVNYAKTELDGYYFFERVKPGEYQLQIDPGQVERLRLCPIDGDTISVSYDGDVIQRDIAIRTCAGNVASARK</sequence>
<dbReference type="InterPro" id="IPR013783">
    <property type="entry name" value="Ig-like_fold"/>
</dbReference>
<proteinExistence type="predicted"/>
<dbReference type="SUPFAM" id="SSF49478">
    <property type="entry name" value="Cna protein B-type domain"/>
    <property type="match status" value="1"/>
</dbReference>
<dbReference type="STRING" id="604088.SAMN04488060_1836"/>
<protein>
    <recommendedName>
        <fullName evidence="5">SD-repeat containing protein B domain-containing protein</fullName>
    </recommendedName>
</protein>
<dbReference type="InterPro" id="IPR033764">
    <property type="entry name" value="Sdr_B"/>
</dbReference>
<dbReference type="GO" id="GO:0005576">
    <property type="term" value="C:extracellular region"/>
    <property type="evidence" value="ECO:0007669"/>
    <property type="project" value="UniProtKB-SubCell"/>
</dbReference>
<evidence type="ECO:0000256" key="3">
    <source>
        <dbReference type="ARBA" id="ARBA00022729"/>
    </source>
</evidence>
<gene>
    <name evidence="6" type="ORF">SAMN04488060_1836</name>
</gene>
<keyword evidence="2" id="KW-0964">Secreted</keyword>
<keyword evidence="7" id="KW-1185">Reference proteome</keyword>
<evidence type="ECO:0000256" key="2">
    <source>
        <dbReference type="ARBA" id="ARBA00022525"/>
    </source>
</evidence>
<name>A0A1I5NGG4_9SPHN</name>
<evidence type="ECO:0000259" key="5">
    <source>
        <dbReference type="Pfam" id="PF17210"/>
    </source>
</evidence>
<organism evidence="6 7">
    <name type="scientific">Qipengyuania nanhaisediminis</name>
    <dbReference type="NCBI Taxonomy" id="604088"/>
    <lineage>
        <taxon>Bacteria</taxon>
        <taxon>Pseudomonadati</taxon>
        <taxon>Pseudomonadota</taxon>
        <taxon>Alphaproteobacteria</taxon>
        <taxon>Sphingomonadales</taxon>
        <taxon>Erythrobacteraceae</taxon>
        <taxon>Qipengyuania</taxon>
    </lineage>
</organism>
<feature type="compositionally biased region" description="Polar residues" evidence="4">
    <location>
        <begin position="384"/>
        <end position="397"/>
    </location>
</feature>
<feature type="compositionally biased region" description="Polar residues" evidence="4">
    <location>
        <begin position="78"/>
        <end position="90"/>
    </location>
</feature>
<keyword evidence="3" id="KW-0732">Signal</keyword>
<accession>A0A1I5NGG4</accession>
<feature type="compositionally biased region" description="Basic and acidic residues" evidence="4">
    <location>
        <begin position="373"/>
        <end position="382"/>
    </location>
</feature>
<feature type="region of interest" description="Disordered" evidence="4">
    <location>
        <begin position="130"/>
        <end position="150"/>
    </location>
</feature>
<dbReference type="Gene3D" id="2.60.40.10">
    <property type="entry name" value="Immunoglobulins"/>
    <property type="match status" value="1"/>
</dbReference>
<dbReference type="OrthoDB" id="121544at2"/>
<dbReference type="EMBL" id="FOWZ01000003">
    <property type="protein sequence ID" value="SFP20864.1"/>
    <property type="molecule type" value="Genomic_DNA"/>
</dbReference>
<feature type="region of interest" description="Disordered" evidence="4">
    <location>
        <begin position="28"/>
        <end position="108"/>
    </location>
</feature>
<comment type="subcellular location">
    <subcellularLocation>
        <location evidence="1">Secreted</location>
    </subcellularLocation>
</comment>
<reference evidence="7" key="1">
    <citation type="submission" date="2016-10" db="EMBL/GenBank/DDBJ databases">
        <authorList>
            <person name="Varghese N."/>
            <person name="Submissions S."/>
        </authorList>
    </citation>
    <scope>NUCLEOTIDE SEQUENCE [LARGE SCALE GENOMIC DNA]</scope>
    <source>
        <strain evidence="7">CGMCC 1.7715</strain>
    </source>
</reference>
<feature type="compositionally biased region" description="Polar residues" evidence="4">
    <location>
        <begin position="135"/>
        <end position="145"/>
    </location>
</feature>
<evidence type="ECO:0000256" key="4">
    <source>
        <dbReference type="SAM" id="MobiDB-lite"/>
    </source>
</evidence>
<dbReference type="Proteomes" id="UP000199331">
    <property type="component" value="Unassembled WGS sequence"/>
</dbReference>